<protein>
    <submittedName>
        <fullName evidence="3">WecB/TagA/CpsF family glycosyltransferase</fullName>
    </submittedName>
</protein>
<dbReference type="InterPro" id="IPR004629">
    <property type="entry name" value="WecG_TagA_CpsF"/>
</dbReference>
<keyword evidence="2" id="KW-0808">Transferase</keyword>
<proteinExistence type="predicted"/>
<reference evidence="3" key="1">
    <citation type="submission" date="2021-04" db="EMBL/GenBank/DDBJ databases">
        <title>The complete genome sequence of Caulobacter sp. S6.</title>
        <authorList>
            <person name="Tang Y."/>
            <person name="Ouyang W."/>
            <person name="Liu Q."/>
            <person name="Huang B."/>
            <person name="Guo Z."/>
            <person name="Lei P."/>
        </authorList>
    </citation>
    <scope>NUCLEOTIDE SEQUENCE</scope>
    <source>
        <strain evidence="3">S6</strain>
    </source>
</reference>
<dbReference type="EMBL" id="CP073078">
    <property type="protein sequence ID" value="QUD89298.1"/>
    <property type="molecule type" value="Genomic_DNA"/>
</dbReference>
<dbReference type="AlphaFoldDB" id="A0A975IVX6"/>
<dbReference type="Proteomes" id="UP000676409">
    <property type="component" value="Chromosome"/>
</dbReference>
<dbReference type="PANTHER" id="PTHR34136:SF1">
    <property type="entry name" value="UDP-N-ACETYL-D-MANNOSAMINURONIC ACID TRANSFERASE"/>
    <property type="match status" value="1"/>
</dbReference>
<evidence type="ECO:0000313" key="3">
    <source>
        <dbReference type="EMBL" id="QUD89298.1"/>
    </source>
</evidence>
<accession>A0A975IVX6</accession>
<dbReference type="CDD" id="cd06533">
    <property type="entry name" value="Glyco_transf_WecG_TagA"/>
    <property type="match status" value="1"/>
</dbReference>
<sequence>MDLVRPEEVLFQIARAIDERRGFWVANHNLHSLFLYRQDEEFRRFFRRADLIEVDSVPVIGWARLVGRRSRTFHRCTYLDWRSLFWNAVTEKGWRVFFVGGQPGVAERARAEILAQWPQARLQVRHGFFDAEPRSAENKALLREIELSGADIVLVGMGMPRQEKWILANAGALGGRVVLPIGGAFDYEAGEQVPCPRWLGRLGFEGLFRLCMDPQRLFVRYCVEPWWLIGPAGRDVLRLVKAGWSRLAEALDVGAELG</sequence>
<keyword evidence="1" id="KW-0328">Glycosyltransferase</keyword>
<evidence type="ECO:0000256" key="1">
    <source>
        <dbReference type="ARBA" id="ARBA00022676"/>
    </source>
</evidence>
<dbReference type="KEGG" id="caul:KCG34_05305"/>
<gene>
    <name evidence="3" type="ORF">KCG34_05305</name>
</gene>
<dbReference type="GO" id="GO:0016758">
    <property type="term" value="F:hexosyltransferase activity"/>
    <property type="evidence" value="ECO:0007669"/>
    <property type="project" value="TreeGrafter"/>
</dbReference>
<evidence type="ECO:0000256" key="2">
    <source>
        <dbReference type="ARBA" id="ARBA00022679"/>
    </source>
</evidence>
<dbReference type="Pfam" id="PF03808">
    <property type="entry name" value="Glyco_tran_WecG"/>
    <property type="match status" value="1"/>
</dbReference>
<name>A0A975IVX6_9CAUL</name>
<dbReference type="PANTHER" id="PTHR34136">
    <property type="match status" value="1"/>
</dbReference>
<dbReference type="NCBIfam" id="TIGR00696">
    <property type="entry name" value="wecG_tagA_cpsF"/>
    <property type="match status" value="1"/>
</dbReference>
<dbReference type="RefSeq" id="WP_211939350.1">
    <property type="nucleotide sequence ID" value="NZ_CP073078.1"/>
</dbReference>
<keyword evidence="4" id="KW-1185">Reference proteome</keyword>
<evidence type="ECO:0000313" key="4">
    <source>
        <dbReference type="Proteomes" id="UP000676409"/>
    </source>
</evidence>
<organism evidence="3 4">
    <name type="scientific">Phenylobacterium montanum</name>
    <dbReference type="NCBI Taxonomy" id="2823693"/>
    <lineage>
        <taxon>Bacteria</taxon>
        <taxon>Pseudomonadati</taxon>
        <taxon>Pseudomonadota</taxon>
        <taxon>Alphaproteobacteria</taxon>
        <taxon>Caulobacterales</taxon>
        <taxon>Caulobacteraceae</taxon>
        <taxon>Phenylobacterium</taxon>
    </lineage>
</organism>